<keyword evidence="4" id="KW-1185">Reference proteome</keyword>
<evidence type="ECO:0000256" key="2">
    <source>
        <dbReference type="ARBA" id="ARBA00022679"/>
    </source>
</evidence>
<dbReference type="RefSeq" id="WP_264511353.1">
    <property type="nucleotide sequence ID" value="NZ_JAPDDR010000002.1"/>
</dbReference>
<name>A0ABT3FZ44_9BACT</name>
<evidence type="ECO:0000313" key="4">
    <source>
        <dbReference type="Proteomes" id="UP001165653"/>
    </source>
</evidence>
<reference evidence="3" key="1">
    <citation type="submission" date="2022-10" db="EMBL/GenBank/DDBJ databases">
        <title>Luteolibacter sp. GHJ8, whole genome shotgun sequencing project.</title>
        <authorList>
            <person name="Zhao G."/>
            <person name="Shen L."/>
        </authorList>
    </citation>
    <scope>NUCLEOTIDE SEQUENCE</scope>
    <source>
        <strain evidence="3">GHJ8</strain>
    </source>
</reference>
<comment type="caution">
    <text evidence="3">The sequence shown here is derived from an EMBL/GenBank/DDBJ whole genome shotgun (WGS) entry which is preliminary data.</text>
</comment>
<dbReference type="Pfam" id="PF01531">
    <property type="entry name" value="Glyco_transf_11"/>
    <property type="match status" value="1"/>
</dbReference>
<dbReference type="Proteomes" id="UP001165653">
    <property type="component" value="Unassembled WGS sequence"/>
</dbReference>
<evidence type="ECO:0000256" key="1">
    <source>
        <dbReference type="ARBA" id="ARBA00022676"/>
    </source>
</evidence>
<evidence type="ECO:0000313" key="3">
    <source>
        <dbReference type="EMBL" id="MCW1912692.1"/>
    </source>
</evidence>
<dbReference type="PANTHER" id="PTHR11927:SF9">
    <property type="entry name" value="L-FUCOSYLTRANSFERASE"/>
    <property type="match status" value="1"/>
</dbReference>
<keyword evidence="2" id="KW-0808">Transferase</keyword>
<dbReference type="PANTHER" id="PTHR11927">
    <property type="entry name" value="GALACTOSIDE 2-L-FUCOSYLTRANSFERASE"/>
    <property type="match status" value="1"/>
</dbReference>
<organism evidence="3 4">
    <name type="scientific">Luteolibacter rhizosphaerae</name>
    <dbReference type="NCBI Taxonomy" id="2989719"/>
    <lineage>
        <taxon>Bacteria</taxon>
        <taxon>Pseudomonadati</taxon>
        <taxon>Verrucomicrobiota</taxon>
        <taxon>Verrucomicrobiia</taxon>
        <taxon>Verrucomicrobiales</taxon>
        <taxon>Verrucomicrobiaceae</taxon>
        <taxon>Luteolibacter</taxon>
    </lineage>
</organism>
<dbReference type="CDD" id="cd11301">
    <property type="entry name" value="Fut1_Fut2_like"/>
    <property type="match status" value="1"/>
</dbReference>
<gene>
    <name evidence="3" type="ORF">OJ996_03850</name>
</gene>
<proteinExistence type="predicted"/>
<sequence>MIRVVMLGRTGNNLFQYALGRVLAEKHGVPLVMDGSWFDPPGWASVSCLRRLGLKAEIRQRSPFMARALRRLTGRHYWELAGFPVLKESPVDLRFAPRFLEAPSSVVLMGYFQTHLYFAGFEDVLRDELRTDRLPWQDATRRVADLMEPVPSVAVHVRRTDYVGNPDVDVCSLAYYRRAMDLLRSQIAGARFFLFSDDPAWCHDQLGGDDAEVCALPEAQGDPLHDLHLMSRAKHHIIANSSYSWWAAWLGKKQGQRVLMPDLWYRGGMLAPIAEKRLPAWEIVETGLLSPP</sequence>
<dbReference type="InterPro" id="IPR002516">
    <property type="entry name" value="Glyco_trans_11"/>
</dbReference>
<dbReference type="EMBL" id="JAPDDR010000002">
    <property type="protein sequence ID" value="MCW1912692.1"/>
    <property type="molecule type" value="Genomic_DNA"/>
</dbReference>
<protein>
    <submittedName>
        <fullName evidence="3">Alpha-1,2-fucosyltransferase</fullName>
    </submittedName>
</protein>
<keyword evidence="1" id="KW-0328">Glycosyltransferase</keyword>
<accession>A0ABT3FZ44</accession>